<evidence type="ECO:0000313" key="1">
    <source>
        <dbReference type="EMBL" id="EGL40882.1"/>
    </source>
</evidence>
<reference evidence="1 2" key="1">
    <citation type="submission" date="2011-04" db="EMBL/GenBank/DDBJ databases">
        <authorList>
            <person name="Harkins D.M."/>
            <person name="Madupu R."/>
            <person name="Durkin A.S."/>
            <person name="Torralba M."/>
            <person name="Methe B."/>
            <person name="Sutton G.G."/>
            <person name="Nelson K.E."/>
        </authorList>
    </citation>
    <scope>NUCLEOTIDE SEQUENCE [LARGE SCALE GENOMIC DNA]</scope>
    <source>
        <strain evidence="1 2">UPII 199-6</strain>
    </source>
</reference>
<gene>
    <name evidence="1" type="ORF">HMPREF1039_1058</name>
</gene>
<sequence length="101" mass="11212">MDRNNERFSYVVRSAAVADVVQAAVKTVSYVALCDTRRVRVRQRENEAVVTIRIAVQQGKSVRTAALQVQQAVVRALQSLPTATRWTVQVKVEDLFPEAAG</sequence>
<evidence type="ECO:0008006" key="3">
    <source>
        <dbReference type="Google" id="ProtNLM"/>
    </source>
</evidence>
<dbReference type="Proteomes" id="UP000004018">
    <property type="component" value="Unassembled WGS sequence"/>
</dbReference>
<dbReference type="RefSeq" id="WP_007390913.1">
    <property type="nucleotide sequence ID" value="NZ_AFIJ01000020.1"/>
</dbReference>
<dbReference type="EMBL" id="AFIJ01000020">
    <property type="protein sequence ID" value="EGL40882.1"/>
    <property type="molecule type" value="Genomic_DNA"/>
</dbReference>
<accession>A0ABP2L4M6</accession>
<protein>
    <recommendedName>
        <fullName evidence="3">Asp23/Gls24 family envelope stress response protein</fullName>
    </recommendedName>
</protein>
<evidence type="ECO:0000313" key="2">
    <source>
        <dbReference type="Proteomes" id="UP000004018"/>
    </source>
</evidence>
<proteinExistence type="predicted"/>
<name>A0ABP2L4M6_9FIRM</name>
<keyword evidence="2" id="KW-1185">Reference proteome</keyword>
<comment type="caution">
    <text evidence="1">The sequence shown here is derived from an EMBL/GenBank/DDBJ whole genome shotgun (WGS) entry which is preliminary data.</text>
</comment>
<organism evidence="1 2">
    <name type="scientific">Megasphaera lornae</name>
    <dbReference type="NCBI Taxonomy" id="1000568"/>
    <lineage>
        <taxon>Bacteria</taxon>
        <taxon>Bacillati</taxon>
        <taxon>Bacillota</taxon>
        <taxon>Negativicutes</taxon>
        <taxon>Veillonellales</taxon>
        <taxon>Veillonellaceae</taxon>
        <taxon>Megasphaera</taxon>
    </lineage>
</organism>